<proteinExistence type="predicted"/>
<dbReference type="Proteomes" id="UP001177023">
    <property type="component" value="Unassembled WGS sequence"/>
</dbReference>
<feature type="compositionally biased region" description="Polar residues" evidence="1">
    <location>
        <begin position="36"/>
        <end position="51"/>
    </location>
</feature>
<accession>A0AA36G7P5</accession>
<evidence type="ECO:0000256" key="1">
    <source>
        <dbReference type="SAM" id="MobiDB-lite"/>
    </source>
</evidence>
<reference evidence="2" key="1">
    <citation type="submission" date="2023-06" db="EMBL/GenBank/DDBJ databases">
        <authorList>
            <person name="Delattre M."/>
        </authorList>
    </citation>
    <scope>NUCLEOTIDE SEQUENCE</scope>
    <source>
        <strain evidence="2">AF72</strain>
    </source>
</reference>
<dbReference type="AlphaFoldDB" id="A0AA36G7P5"/>
<protein>
    <submittedName>
        <fullName evidence="2">Uncharacterized protein</fullName>
    </submittedName>
</protein>
<keyword evidence="3" id="KW-1185">Reference proteome</keyword>
<organism evidence="2 3">
    <name type="scientific">Mesorhabditis spiculigera</name>
    <dbReference type="NCBI Taxonomy" id="96644"/>
    <lineage>
        <taxon>Eukaryota</taxon>
        <taxon>Metazoa</taxon>
        <taxon>Ecdysozoa</taxon>
        <taxon>Nematoda</taxon>
        <taxon>Chromadorea</taxon>
        <taxon>Rhabditida</taxon>
        <taxon>Rhabditina</taxon>
        <taxon>Rhabditomorpha</taxon>
        <taxon>Rhabditoidea</taxon>
        <taxon>Rhabditidae</taxon>
        <taxon>Mesorhabditinae</taxon>
        <taxon>Mesorhabditis</taxon>
    </lineage>
</organism>
<evidence type="ECO:0000313" key="3">
    <source>
        <dbReference type="Proteomes" id="UP001177023"/>
    </source>
</evidence>
<name>A0AA36G7P5_9BILA</name>
<dbReference type="EMBL" id="CATQJA010002662">
    <property type="protein sequence ID" value="CAJ0581088.1"/>
    <property type="molecule type" value="Genomic_DNA"/>
</dbReference>
<feature type="non-terminal residue" evidence="2">
    <location>
        <position position="247"/>
    </location>
</feature>
<gene>
    <name evidence="2" type="ORF">MSPICULIGERA_LOCUS19256</name>
</gene>
<feature type="region of interest" description="Disordered" evidence="1">
    <location>
        <begin position="125"/>
        <end position="144"/>
    </location>
</feature>
<sequence length="247" mass="27783">MRHVDAAPRQPVQNLKVVPPAYDSPPAYEWTERPRSQLTGTPEWLATSTTRPVRHSPGWTKNPRPLSKYDNRPRELNGNLLQIDPSYATVPRSFGQSRDTVAAYNQTGQLLTSSRSQGNDIVSQSQYLTRSPKQPPSATFERRGTRQASFMAAIASGSKLKIARQVAEENKAPPHHNQQPRVWRKDSLRAALEEKEIESKKFAEDEPDGAVEQHHLDVDSVEGGGQIVRVVLRSPQARSRRHRRFAG</sequence>
<comment type="caution">
    <text evidence="2">The sequence shown here is derived from an EMBL/GenBank/DDBJ whole genome shotgun (WGS) entry which is preliminary data.</text>
</comment>
<evidence type="ECO:0000313" key="2">
    <source>
        <dbReference type="EMBL" id="CAJ0581088.1"/>
    </source>
</evidence>
<feature type="region of interest" description="Disordered" evidence="1">
    <location>
        <begin position="1"/>
        <end position="73"/>
    </location>
</feature>